<evidence type="ECO:0008006" key="12">
    <source>
        <dbReference type="Google" id="ProtNLM"/>
    </source>
</evidence>
<name>A0AAV5L7R2_9ROSI</name>
<feature type="binding site" evidence="7">
    <location>
        <begin position="155"/>
        <end position="162"/>
    </location>
    <ligand>
        <name>ATP</name>
        <dbReference type="ChEBI" id="CHEBI:30616"/>
    </ligand>
</feature>
<dbReference type="PANTHER" id="PTHR13140">
    <property type="entry name" value="MYOSIN"/>
    <property type="match status" value="1"/>
</dbReference>
<dbReference type="GO" id="GO:0005737">
    <property type="term" value="C:cytoplasm"/>
    <property type="evidence" value="ECO:0007669"/>
    <property type="project" value="TreeGrafter"/>
</dbReference>
<dbReference type="PRINTS" id="PR00193">
    <property type="entry name" value="MYOSINHEAVY"/>
</dbReference>
<comment type="caution">
    <text evidence="7">Lacks conserved residue(s) required for the propagation of feature annotation.</text>
</comment>
<protein>
    <recommendedName>
        <fullName evidence="12">Myosin motor domain-containing protein</fullName>
    </recommendedName>
</protein>
<reference evidence="10 11" key="1">
    <citation type="journal article" date="2021" name="Commun. Biol.">
        <title>The genome of Shorea leprosula (Dipterocarpaceae) highlights the ecological relevance of drought in aseasonal tropical rainforests.</title>
        <authorList>
            <person name="Ng K.K.S."/>
            <person name="Kobayashi M.J."/>
            <person name="Fawcett J.A."/>
            <person name="Hatakeyama M."/>
            <person name="Paape T."/>
            <person name="Ng C.H."/>
            <person name="Ang C.C."/>
            <person name="Tnah L.H."/>
            <person name="Lee C.T."/>
            <person name="Nishiyama T."/>
            <person name="Sese J."/>
            <person name="O'Brien M.J."/>
            <person name="Copetti D."/>
            <person name="Mohd Noor M.I."/>
            <person name="Ong R.C."/>
            <person name="Putra M."/>
            <person name="Sireger I.Z."/>
            <person name="Indrioko S."/>
            <person name="Kosugi Y."/>
            <person name="Izuno A."/>
            <person name="Isagi Y."/>
            <person name="Lee S.L."/>
            <person name="Shimizu K.K."/>
        </authorList>
    </citation>
    <scope>NUCLEOTIDE SEQUENCE [LARGE SCALE GENOMIC DNA]</scope>
    <source>
        <strain evidence="10">214</strain>
    </source>
</reference>
<keyword evidence="11" id="KW-1185">Reference proteome</keyword>
<evidence type="ECO:0000259" key="8">
    <source>
        <dbReference type="PROSITE" id="PS51456"/>
    </source>
</evidence>
<dbReference type="InterPro" id="IPR004009">
    <property type="entry name" value="SH3_Myosin"/>
</dbReference>
<dbReference type="InterPro" id="IPR057535">
    <property type="entry name" value="MYO1-3_N_SH3"/>
</dbReference>
<dbReference type="InterPro" id="IPR036961">
    <property type="entry name" value="Kinesin_motor_dom_sf"/>
</dbReference>
<dbReference type="InterPro" id="IPR001609">
    <property type="entry name" value="Myosin_head_motor_dom-like"/>
</dbReference>
<evidence type="ECO:0000256" key="2">
    <source>
        <dbReference type="ARBA" id="ARBA00022840"/>
    </source>
</evidence>
<comment type="caution">
    <text evidence="10">The sequence shown here is derived from an EMBL/GenBank/DDBJ whole genome shotgun (WGS) entry which is preliminary data.</text>
</comment>
<dbReference type="GO" id="GO:0051015">
    <property type="term" value="F:actin filament binding"/>
    <property type="evidence" value="ECO:0007669"/>
    <property type="project" value="TreeGrafter"/>
</dbReference>
<evidence type="ECO:0000256" key="7">
    <source>
        <dbReference type="PROSITE-ProRule" id="PRU00782"/>
    </source>
</evidence>
<dbReference type="GO" id="GO:0016459">
    <property type="term" value="C:myosin complex"/>
    <property type="evidence" value="ECO:0007669"/>
    <property type="project" value="UniProtKB-KW"/>
</dbReference>
<dbReference type="Pfam" id="PF25369">
    <property type="entry name" value="SH3_VIII-1_N"/>
    <property type="match status" value="1"/>
</dbReference>
<gene>
    <name evidence="10" type="ORF">SLEP1_g41793</name>
</gene>
<dbReference type="AlphaFoldDB" id="A0AAV5L7R2"/>
<dbReference type="PROSITE" id="PS51456">
    <property type="entry name" value="MYOSIN_MOTOR"/>
    <property type="match status" value="1"/>
</dbReference>
<dbReference type="SUPFAM" id="SSF52540">
    <property type="entry name" value="P-loop containing nucleoside triphosphate hydrolases"/>
    <property type="match status" value="1"/>
</dbReference>
<evidence type="ECO:0000256" key="6">
    <source>
        <dbReference type="ARBA" id="ARBA00023203"/>
    </source>
</evidence>
<keyword evidence="4 7" id="KW-0518">Myosin</keyword>
<evidence type="ECO:0000259" key="9">
    <source>
        <dbReference type="PROSITE" id="PS51844"/>
    </source>
</evidence>
<dbReference type="Pfam" id="PF00063">
    <property type="entry name" value="Myosin_head"/>
    <property type="match status" value="1"/>
</dbReference>
<sequence length="297" mass="33021">MLMILLGISSRRNLRVWCRLPNGQWDSGTMKSTSGEESYVSLANGNVIRVSTGDLFPANPEILEGADDLIQISYLNESTVLHNLKYRYTQDMIYRKACPVLIALNPFKHVQLYGNDFVTAYSQKADDSPHVYALADTAYSEMMKDRVNRSIIISGESGAGKTETAKLTMQYLAAVSGGSGGIESEILQTNYILEVFGNAKTSRNDNSSRFVSIYIFSLYFFPCSVLKVVVDVYTYIRTHASLLWKVSQLILICNYPISALFADLDTWFILCILNVGSPLKPLDSPARKVKSGSVVCQ</sequence>
<dbReference type="GO" id="GO:0000146">
    <property type="term" value="F:microfilament motor activity"/>
    <property type="evidence" value="ECO:0007669"/>
    <property type="project" value="TreeGrafter"/>
</dbReference>
<dbReference type="Gene3D" id="3.40.850.10">
    <property type="entry name" value="Kinesin motor domain"/>
    <property type="match status" value="1"/>
</dbReference>
<proteinExistence type="inferred from homology"/>
<feature type="domain" description="Myosin N-terminal SH3-like" evidence="9">
    <location>
        <begin position="11"/>
        <end position="60"/>
    </location>
</feature>
<dbReference type="Proteomes" id="UP001054252">
    <property type="component" value="Unassembled WGS sequence"/>
</dbReference>
<evidence type="ECO:0000256" key="5">
    <source>
        <dbReference type="ARBA" id="ARBA00023175"/>
    </source>
</evidence>
<keyword evidence="2 7" id="KW-0067">ATP-binding</keyword>
<evidence type="ECO:0000256" key="3">
    <source>
        <dbReference type="ARBA" id="ARBA00022860"/>
    </source>
</evidence>
<comment type="similarity">
    <text evidence="7">Belongs to the TRAFAC class myosin-kinesin ATPase superfamily. Myosin family.</text>
</comment>
<feature type="domain" description="Myosin motor" evidence="8">
    <location>
        <begin position="64"/>
        <end position="297"/>
    </location>
</feature>
<evidence type="ECO:0000256" key="1">
    <source>
        <dbReference type="ARBA" id="ARBA00022741"/>
    </source>
</evidence>
<keyword evidence="3" id="KW-0112">Calmodulin-binding</keyword>
<dbReference type="GO" id="GO:0005524">
    <property type="term" value="F:ATP binding"/>
    <property type="evidence" value="ECO:0007669"/>
    <property type="project" value="UniProtKB-UniRule"/>
</dbReference>
<evidence type="ECO:0000313" key="10">
    <source>
        <dbReference type="EMBL" id="GKV33265.1"/>
    </source>
</evidence>
<accession>A0AAV5L7R2</accession>
<keyword evidence="5 7" id="KW-0505">Motor protein</keyword>
<keyword evidence="1 7" id="KW-0547">Nucleotide-binding</keyword>
<organism evidence="10 11">
    <name type="scientific">Rubroshorea leprosula</name>
    <dbReference type="NCBI Taxonomy" id="152421"/>
    <lineage>
        <taxon>Eukaryota</taxon>
        <taxon>Viridiplantae</taxon>
        <taxon>Streptophyta</taxon>
        <taxon>Embryophyta</taxon>
        <taxon>Tracheophyta</taxon>
        <taxon>Spermatophyta</taxon>
        <taxon>Magnoliopsida</taxon>
        <taxon>eudicotyledons</taxon>
        <taxon>Gunneridae</taxon>
        <taxon>Pentapetalae</taxon>
        <taxon>rosids</taxon>
        <taxon>malvids</taxon>
        <taxon>Malvales</taxon>
        <taxon>Dipterocarpaceae</taxon>
        <taxon>Rubroshorea</taxon>
    </lineage>
</organism>
<dbReference type="GO" id="GO:0005516">
    <property type="term" value="F:calmodulin binding"/>
    <property type="evidence" value="ECO:0007669"/>
    <property type="project" value="UniProtKB-KW"/>
</dbReference>
<evidence type="ECO:0000313" key="11">
    <source>
        <dbReference type="Proteomes" id="UP001054252"/>
    </source>
</evidence>
<evidence type="ECO:0000256" key="4">
    <source>
        <dbReference type="ARBA" id="ARBA00023123"/>
    </source>
</evidence>
<dbReference type="SMART" id="SM00242">
    <property type="entry name" value="MYSc"/>
    <property type="match status" value="1"/>
</dbReference>
<dbReference type="GO" id="GO:0016020">
    <property type="term" value="C:membrane"/>
    <property type="evidence" value="ECO:0007669"/>
    <property type="project" value="TreeGrafter"/>
</dbReference>
<keyword evidence="6 7" id="KW-0009">Actin-binding</keyword>
<dbReference type="PANTHER" id="PTHR13140:SF706">
    <property type="entry name" value="DILUTE CLASS UNCONVENTIONAL MYOSIN, ISOFORM C"/>
    <property type="match status" value="1"/>
</dbReference>
<dbReference type="GO" id="GO:0007015">
    <property type="term" value="P:actin filament organization"/>
    <property type="evidence" value="ECO:0007669"/>
    <property type="project" value="TreeGrafter"/>
</dbReference>
<dbReference type="PROSITE" id="PS51844">
    <property type="entry name" value="SH3_LIKE"/>
    <property type="match status" value="1"/>
</dbReference>
<dbReference type="EMBL" id="BPVZ01000100">
    <property type="protein sequence ID" value="GKV33265.1"/>
    <property type="molecule type" value="Genomic_DNA"/>
</dbReference>
<dbReference type="InterPro" id="IPR027417">
    <property type="entry name" value="P-loop_NTPase"/>
</dbReference>